<accession>A0A545TZM4</accession>
<organism evidence="2 3">
    <name type="scientific">Exilibacterium tricleocarpae</name>
    <dbReference type="NCBI Taxonomy" id="2591008"/>
    <lineage>
        <taxon>Bacteria</taxon>
        <taxon>Pseudomonadati</taxon>
        <taxon>Pseudomonadota</taxon>
        <taxon>Gammaproteobacteria</taxon>
        <taxon>Cellvibrionales</taxon>
        <taxon>Cellvibrionaceae</taxon>
        <taxon>Exilibacterium</taxon>
    </lineage>
</organism>
<evidence type="ECO:0000313" key="3">
    <source>
        <dbReference type="Proteomes" id="UP000319732"/>
    </source>
</evidence>
<evidence type="ECO:0000313" key="2">
    <source>
        <dbReference type="EMBL" id="TQV82657.1"/>
    </source>
</evidence>
<keyword evidence="1" id="KW-0732">Signal</keyword>
<feature type="signal peptide" evidence="1">
    <location>
        <begin position="1"/>
        <end position="33"/>
    </location>
</feature>
<dbReference type="AlphaFoldDB" id="A0A545TZM4"/>
<keyword evidence="3" id="KW-1185">Reference proteome</keyword>
<dbReference type="RefSeq" id="WP_142903673.1">
    <property type="nucleotide sequence ID" value="NZ_ML660090.1"/>
</dbReference>
<name>A0A545TZM4_9GAMM</name>
<sequence length="313" mass="34995">MFKRNFAKSAGFKNTKLALVIAASLTVPGIANAGWCDDATEGASNSGVIKALLKSGCKAGIKGATGPVGDIAKGLVKSFLVSFGLAKPDQPTFVELSEQSLAKIRDIVNEEVTLILQSQEYAEIKSIVESLSREAEYYGYLLDEQNQIDYLVEELVPRALQAAEHRTFQLNTPWAQANYALAVTYAMIINTMGQLINEEVDKQQISREGAKNIIDNYNGRLHSMESTIKWEYKQRYPILMHPSNCAYRSPIPPGCFLQINRRVFYFRDGSNAMMEALTYQHELINADWAEFDPEDMVNITQRFLGGLRAKFSE</sequence>
<evidence type="ECO:0000256" key="1">
    <source>
        <dbReference type="SAM" id="SignalP"/>
    </source>
</evidence>
<protein>
    <submittedName>
        <fullName evidence="2">Uncharacterized protein</fullName>
    </submittedName>
</protein>
<reference evidence="2 3" key="1">
    <citation type="submission" date="2019-06" db="EMBL/GenBank/DDBJ databases">
        <title>Whole genome sequence for Cellvibrionaceae sp. R142.</title>
        <authorList>
            <person name="Wang G."/>
        </authorList>
    </citation>
    <scope>NUCLEOTIDE SEQUENCE [LARGE SCALE GENOMIC DNA]</scope>
    <source>
        <strain evidence="2 3">R142</strain>
    </source>
</reference>
<comment type="caution">
    <text evidence="2">The sequence shown here is derived from an EMBL/GenBank/DDBJ whole genome shotgun (WGS) entry which is preliminary data.</text>
</comment>
<dbReference type="EMBL" id="VHSG01000007">
    <property type="protein sequence ID" value="TQV82657.1"/>
    <property type="molecule type" value="Genomic_DNA"/>
</dbReference>
<dbReference type="Proteomes" id="UP000319732">
    <property type="component" value="Unassembled WGS sequence"/>
</dbReference>
<feature type="chain" id="PRO_5022120704" evidence="1">
    <location>
        <begin position="34"/>
        <end position="313"/>
    </location>
</feature>
<proteinExistence type="predicted"/>
<gene>
    <name evidence="2" type="ORF">FKG94_07980</name>
</gene>